<dbReference type="GO" id="GO:0006559">
    <property type="term" value="P:L-phenylalanine catabolic process"/>
    <property type="evidence" value="ECO:0007669"/>
    <property type="project" value="TreeGrafter"/>
</dbReference>
<evidence type="ECO:0000259" key="1">
    <source>
        <dbReference type="PROSITE" id="PS50404"/>
    </source>
</evidence>
<dbReference type="CDD" id="cd03194">
    <property type="entry name" value="GST_C_3"/>
    <property type="match status" value="1"/>
</dbReference>
<dbReference type="PATRIC" id="fig|1769779.3.peg.2777"/>
<reference evidence="3" key="1">
    <citation type="submission" date="2016-01" db="EMBL/GenBank/DDBJ databases">
        <title>Complete genome sequence of Microbulbifer sp. CCB-MM1, a halophile isolated from Matang Mangrove Forest, Perak.</title>
        <authorList>
            <person name="Moh T.H."/>
            <person name="Dinesh B."/>
            <person name="Lau N.-S."/>
            <person name="Go F."/>
            <person name="Alexander Chong S.-C."/>
        </authorList>
    </citation>
    <scope>NUCLEOTIDE SEQUENCE [LARGE SCALE GENOMIC DNA]</scope>
    <source>
        <strain evidence="3">CCB-MM1</strain>
    </source>
</reference>
<dbReference type="SFLD" id="SFLDS00019">
    <property type="entry name" value="Glutathione_Transferase_(cytos"/>
    <property type="match status" value="1"/>
</dbReference>
<proteinExistence type="predicted"/>
<dbReference type="SUPFAM" id="SSF52833">
    <property type="entry name" value="Thioredoxin-like"/>
    <property type="match status" value="1"/>
</dbReference>
<protein>
    <submittedName>
        <fullName evidence="2">Stringent starvation protein A</fullName>
    </submittedName>
</protein>
<dbReference type="Gene3D" id="3.40.30.10">
    <property type="entry name" value="Glutaredoxin"/>
    <property type="match status" value="1"/>
</dbReference>
<dbReference type="GO" id="GO:0006749">
    <property type="term" value="P:glutathione metabolic process"/>
    <property type="evidence" value="ECO:0007669"/>
    <property type="project" value="TreeGrafter"/>
</dbReference>
<evidence type="ECO:0000313" key="3">
    <source>
        <dbReference type="Proteomes" id="UP000095672"/>
    </source>
</evidence>
<dbReference type="InterPro" id="IPR036249">
    <property type="entry name" value="Thioredoxin-like_sf"/>
</dbReference>
<feature type="domain" description="GST N-terminal" evidence="1">
    <location>
        <begin position="2"/>
        <end position="82"/>
    </location>
</feature>
<dbReference type="InterPro" id="IPR040079">
    <property type="entry name" value="Glutathione_S-Trfase"/>
</dbReference>
<dbReference type="GO" id="GO:0016034">
    <property type="term" value="F:maleylacetoacetate isomerase activity"/>
    <property type="evidence" value="ECO:0007669"/>
    <property type="project" value="TreeGrafter"/>
</dbReference>
<dbReference type="InterPro" id="IPR036282">
    <property type="entry name" value="Glutathione-S-Trfase_C_sf"/>
</dbReference>
<dbReference type="Pfam" id="PF13409">
    <property type="entry name" value="GST_N_2"/>
    <property type="match status" value="1"/>
</dbReference>
<evidence type="ECO:0000313" key="2">
    <source>
        <dbReference type="EMBL" id="AOS98177.1"/>
    </source>
</evidence>
<dbReference type="KEGG" id="micc:AUP74_02782"/>
<dbReference type="AlphaFoldDB" id="A0A1C9WAJ3"/>
<dbReference type="OrthoDB" id="9799538at2"/>
<name>A0A1C9WAJ3_9GAMM</name>
<dbReference type="STRING" id="1769779.AUP74_02782"/>
<accession>A0A1C9WAJ3</accession>
<gene>
    <name evidence="2" type="primary">sspA_1</name>
    <name evidence="2" type="ORF">AUP74_02782</name>
</gene>
<dbReference type="CDD" id="cd03043">
    <property type="entry name" value="GST_N_1"/>
    <property type="match status" value="1"/>
</dbReference>
<dbReference type="PROSITE" id="PS50404">
    <property type="entry name" value="GST_NTER"/>
    <property type="match status" value="1"/>
</dbReference>
<dbReference type="PANTHER" id="PTHR42673">
    <property type="entry name" value="MALEYLACETOACETATE ISOMERASE"/>
    <property type="match status" value="1"/>
</dbReference>
<dbReference type="RefSeq" id="WP_069948071.1">
    <property type="nucleotide sequence ID" value="NZ_CP014143.1"/>
</dbReference>
<dbReference type="EMBL" id="CP014143">
    <property type="protein sequence ID" value="AOS98177.1"/>
    <property type="molecule type" value="Genomic_DNA"/>
</dbReference>
<dbReference type="InterPro" id="IPR004045">
    <property type="entry name" value="Glutathione_S-Trfase_N"/>
</dbReference>
<keyword evidence="3" id="KW-1185">Reference proteome</keyword>
<organism evidence="2 3">
    <name type="scientific">Microbulbifer aggregans</name>
    <dbReference type="NCBI Taxonomy" id="1769779"/>
    <lineage>
        <taxon>Bacteria</taxon>
        <taxon>Pseudomonadati</taxon>
        <taxon>Pseudomonadota</taxon>
        <taxon>Gammaproteobacteria</taxon>
        <taxon>Cellvibrionales</taxon>
        <taxon>Microbulbiferaceae</taxon>
        <taxon>Microbulbifer</taxon>
    </lineage>
</organism>
<sequence length="229" mass="25942">MYRLFIGNKNYSSWSLRPWILLRQLEIPFDEQLVPFDKGSSWEKFRHFSPNGLVPCLEDGDITVWDSLAIVEYIAERYPQVWPESTAVRAWARCAAAEMHSGFAALRGQCPMNCGVTISLNALTPALQKDLARIAELWQQGLQRFGGPFLAGDRFTAVDAFFAPVAVRVQGFGLPLPEAATAYARRLLDLPAMAEWIDGALREPWREFNHERELLQSGTLVEDRRVQST</sequence>
<dbReference type="Proteomes" id="UP000095672">
    <property type="component" value="Chromosome"/>
</dbReference>
<dbReference type="PANTHER" id="PTHR42673:SF4">
    <property type="entry name" value="MALEYLACETOACETATE ISOMERASE"/>
    <property type="match status" value="1"/>
</dbReference>
<dbReference type="SUPFAM" id="SSF47616">
    <property type="entry name" value="GST C-terminal domain-like"/>
    <property type="match status" value="1"/>
</dbReference>
<dbReference type="Gene3D" id="1.20.1050.10">
    <property type="match status" value="1"/>
</dbReference>
<dbReference type="GO" id="GO:0004364">
    <property type="term" value="F:glutathione transferase activity"/>
    <property type="evidence" value="ECO:0007669"/>
    <property type="project" value="TreeGrafter"/>
</dbReference>
<dbReference type="SFLD" id="SFLDG00358">
    <property type="entry name" value="Main_(cytGST)"/>
    <property type="match status" value="1"/>
</dbReference>